<dbReference type="EMBL" id="CM047583">
    <property type="protein sequence ID" value="KAI9913661.1"/>
    <property type="molecule type" value="Genomic_DNA"/>
</dbReference>
<name>A0ACC0W5P8_9STRA</name>
<dbReference type="Proteomes" id="UP001163321">
    <property type="component" value="Chromosome 4"/>
</dbReference>
<accession>A0ACC0W5P8</accession>
<sequence>MVPGVLVDITDAEDGERVWEHGCNPIHQRKLAIRHEDKFPLGGTLVVMKTYSERINYRSVFR</sequence>
<proteinExistence type="predicted"/>
<protein>
    <submittedName>
        <fullName evidence="1">Uncharacterized protein</fullName>
    </submittedName>
</protein>
<organism evidence="1 2">
    <name type="scientific">Peronosclerospora sorghi</name>
    <dbReference type="NCBI Taxonomy" id="230839"/>
    <lineage>
        <taxon>Eukaryota</taxon>
        <taxon>Sar</taxon>
        <taxon>Stramenopiles</taxon>
        <taxon>Oomycota</taxon>
        <taxon>Peronosporomycetes</taxon>
        <taxon>Peronosporales</taxon>
        <taxon>Peronosporaceae</taxon>
        <taxon>Peronosclerospora</taxon>
    </lineage>
</organism>
<evidence type="ECO:0000313" key="1">
    <source>
        <dbReference type="EMBL" id="KAI9913661.1"/>
    </source>
</evidence>
<gene>
    <name evidence="1" type="ORF">PsorP6_006542</name>
</gene>
<keyword evidence="2" id="KW-1185">Reference proteome</keyword>
<comment type="caution">
    <text evidence="1">The sequence shown here is derived from an EMBL/GenBank/DDBJ whole genome shotgun (WGS) entry which is preliminary data.</text>
</comment>
<reference evidence="1 2" key="1">
    <citation type="journal article" date="2022" name="bioRxiv">
        <title>The genome of the oomycete Peronosclerospora sorghi, a cosmopolitan pathogen of maize and sorghum, is inflated with dispersed pseudogenes.</title>
        <authorList>
            <person name="Fletcher K."/>
            <person name="Martin F."/>
            <person name="Isakeit T."/>
            <person name="Cavanaugh K."/>
            <person name="Magill C."/>
            <person name="Michelmore R."/>
        </authorList>
    </citation>
    <scope>NUCLEOTIDE SEQUENCE [LARGE SCALE GENOMIC DNA]</scope>
    <source>
        <strain evidence="1">P6</strain>
    </source>
</reference>
<evidence type="ECO:0000313" key="2">
    <source>
        <dbReference type="Proteomes" id="UP001163321"/>
    </source>
</evidence>